<evidence type="ECO:0000259" key="10">
    <source>
        <dbReference type="Pfam" id="PF02777"/>
    </source>
</evidence>
<organism evidence="11 12">
    <name type="scientific">Pseudozyma antarctica (strain T-34)</name>
    <name type="common">Yeast</name>
    <name type="synonym">Candida antarctica</name>
    <dbReference type="NCBI Taxonomy" id="1151754"/>
    <lineage>
        <taxon>Eukaryota</taxon>
        <taxon>Fungi</taxon>
        <taxon>Dikarya</taxon>
        <taxon>Basidiomycota</taxon>
        <taxon>Ustilaginomycotina</taxon>
        <taxon>Ustilaginomycetes</taxon>
        <taxon>Ustilaginales</taxon>
        <taxon>Ustilaginaceae</taxon>
        <taxon>Moesziomyces</taxon>
    </lineage>
</organism>
<dbReference type="InterPro" id="IPR019832">
    <property type="entry name" value="Mn/Fe_SOD_C"/>
</dbReference>
<dbReference type="FunFam" id="1.10.287.990:FF:000001">
    <property type="entry name" value="Superoxide dismutase"/>
    <property type="match status" value="1"/>
</dbReference>
<evidence type="ECO:0000256" key="5">
    <source>
        <dbReference type="ARBA" id="ARBA00023002"/>
    </source>
</evidence>
<reference evidence="12" key="1">
    <citation type="journal article" date="2013" name="Genome Announc.">
        <title>Genome sequence of the basidiomycetous yeast Pseudozyma antarctica T-34, a producer of the glycolipid biosurfactants mannosylerythritol lipids.</title>
        <authorList>
            <person name="Morita T."/>
            <person name="Koike H."/>
            <person name="Koyama Y."/>
            <person name="Hagiwara H."/>
            <person name="Ito E."/>
            <person name="Fukuoka T."/>
            <person name="Imura T."/>
            <person name="Machida M."/>
            <person name="Kitamoto D."/>
        </authorList>
    </citation>
    <scope>NUCLEOTIDE SEQUENCE [LARGE SCALE GENOMIC DNA]</scope>
    <source>
        <strain evidence="12">T-34</strain>
    </source>
</reference>
<feature type="compositionally biased region" description="Low complexity" evidence="8">
    <location>
        <begin position="225"/>
        <end position="237"/>
    </location>
</feature>
<feature type="domain" description="Manganese/iron superoxide dismutase N-terminal" evidence="9">
    <location>
        <begin position="29"/>
        <end position="110"/>
    </location>
</feature>
<proteinExistence type="inferred from homology"/>
<feature type="region of interest" description="Disordered" evidence="8">
    <location>
        <begin position="225"/>
        <end position="260"/>
    </location>
</feature>
<keyword evidence="3 7" id="KW-0479">Metal-binding</keyword>
<name>M9MHA6_PSEA3</name>
<dbReference type="Pfam" id="PF02777">
    <property type="entry name" value="Sod_Fe_C"/>
    <property type="match status" value="1"/>
</dbReference>
<evidence type="ECO:0000256" key="2">
    <source>
        <dbReference type="ARBA" id="ARBA00012682"/>
    </source>
</evidence>
<dbReference type="InterPro" id="IPR036314">
    <property type="entry name" value="SOD_C_sf"/>
</dbReference>
<dbReference type="EMBL" id="DF196785">
    <property type="protein sequence ID" value="GAC75922.1"/>
    <property type="molecule type" value="Genomic_DNA"/>
</dbReference>
<comment type="function">
    <text evidence="7">Destroys radicals which are normally produced within the cells and which are toxic to biological systems.</text>
</comment>
<dbReference type="GO" id="GO:0004784">
    <property type="term" value="F:superoxide dismutase activity"/>
    <property type="evidence" value="ECO:0007669"/>
    <property type="project" value="UniProtKB-EC"/>
</dbReference>
<gene>
    <name evidence="11" type="ORF">PANT_19c00018</name>
</gene>
<dbReference type="Proteomes" id="UP000011976">
    <property type="component" value="Unassembled WGS sequence"/>
</dbReference>
<dbReference type="InterPro" id="IPR019833">
    <property type="entry name" value="Mn/Fe_SOD_BS"/>
</dbReference>
<dbReference type="GO" id="GO:0030145">
    <property type="term" value="F:manganese ion binding"/>
    <property type="evidence" value="ECO:0007669"/>
    <property type="project" value="TreeGrafter"/>
</dbReference>
<dbReference type="Gene3D" id="1.10.287.990">
    <property type="entry name" value="Fe,Mn superoxide dismutase (SOD) domain"/>
    <property type="match status" value="1"/>
</dbReference>
<dbReference type="Gene3D" id="3.55.40.20">
    <property type="entry name" value="Iron/manganese superoxide dismutase, C-terminal domain"/>
    <property type="match status" value="1"/>
</dbReference>
<dbReference type="OrthoDB" id="239262at2759"/>
<dbReference type="SUPFAM" id="SSF46609">
    <property type="entry name" value="Fe,Mn superoxide dismutase (SOD), N-terminal domain"/>
    <property type="match status" value="1"/>
</dbReference>
<evidence type="ECO:0000256" key="1">
    <source>
        <dbReference type="ARBA" id="ARBA00008714"/>
    </source>
</evidence>
<dbReference type="SUPFAM" id="SSF54719">
    <property type="entry name" value="Fe,Mn superoxide dismutase (SOD), C-terminal domain"/>
    <property type="match status" value="1"/>
</dbReference>
<dbReference type="InterPro" id="IPR001189">
    <property type="entry name" value="Mn/Fe_SOD"/>
</dbReference>
<dbReference type="PANTHER" id="PTHR11404:SF6">
    <property type="entry name" value="SUPEROXIDE DISMUTASE [MN], MITOCHONDRIAL"/>
    <property type="match status" value="1"/>
</dbReference>
<evidence type="ECO:0000256" key="4">
    <source>
        <dbReference type="ARBA" id="ARBA00022862"/>
    </source>
</evidence>
<comment type="similarity">
    <text evidence="1 7">Belongs to the iron/manganese superoxide dismutase family.</text>
</comment>
<evidence type="ECO:0000313" key="11">
    <source>
        <dbReference type="EMBL" id="GAC75922.1"/>
    </source>
</evidence>
<evidence type="ECO:0000256" key="7">
    <source>
        <dbReference type="RuleBase" id="RU000414"/>
    </source>
</evidence>
<dbReference type="PROSITE" id="PS00088">
    <property type="entry name" value="SOD_MN"/>
    <property type="match status" value="1"/>
</dbReference>
<evidence type="ECO:0000259" key="9">
    <source>
        <dbReference type="Pfam" id="PF00081"/>
    </source>
</evidence>
<comment type="catalytic activity">
    <reaction evidence="6 7">
        <text>2 superoxide + 2 H(+) = H2O2 + O2</text>
        <dbReference type="Rhea" id="RHEA:20696"/>
        <dbReference type="ChEBI" id="CHEBI:15378"/>
        <dbReference type="ChEBI" id="CHEBI:15379"/>
        <dbReference type="ChEBI" id="CHEBI:16240"/>
        <dbReference type="ChEBI" id="CHEBI:18421"/>
        <dbReference type="EC" id="1.15.1.1"/>
    </reaction>
</comment>
<dbReference type="AlphaFoldDB" id="M9MHA6"/>
<dbReference type="PRINTS" id="PR01703">
    <property type="entry name" value="MNSODISMTASE"/>
</dbReference>
<sequence length="260" mass="28931">MRQSAHGRPLSLPPPPPNQINLSIATMSEHTLPQLPYAYNGLEPAISEEIMTIHHTKHHQLYVTNLNNAIKAYNSAISSNDVRKQIELQSAIKFNGGGHINHSLFWKNLAPAKEGGGQLHDGPLKQAIERDFGSLDNLKSSFNATIATIQGSGWGWLGFNPKNSKLEVVTTKDQDPLISHHPIIGVDAWEHAFYLQYKNVKAGEFDHASHASQSLHLLTMFHLTPPQTTSRTSGRSSTSRRPRSASRLPRPTPRRQTLRK</sequence>
<accession>M9MHA6</accession>
<evidence type="ECO:0000256" key="3">
    <source>
        <dbReference type="ARBA" id="ARBA00022723"/>
    </source>
</evidence>
<keyword evidence="5 7" id="KW-0560">Oxidoreductase</keyword>
<dbReference type="EC" id="1.15.1.1" evidence="2 7"/>
<dbReference type="GO" id="GO:0005739">
    <property type="term" value="C:mitochondrion"/>
    <property type="evidence" value="ECO:0007669"/>
    <property type="project" value="TreeGrafter"/>
</dbReference>
<dbReference type="InterPro" id="IPR036324">
    <property type="entry name" value="Mn/Fe_SOD_N_sf"/>
</dbReference>
<protein>
    <recommendedName>
        <fullName evidence="2 7">Superoxide dismutase</fullName>
        <ecNumber evidence="2 7">1.15.1.1</ecNumber>
    </recommendedName>
</protein>
<keyword evidence="4" id="KW-0049">Antioxidant</keyword>
<dbReference type="STRING" id="1151754.M9MHA6"/>
<feature type="domain" description="Manganese/iron superoxide dismutase C-terminal" evidence="10">
    <location>
        <begin position="121"/>
        <end position="202"/>
    </location>
</feature>
<evidence type="ECO:0000256" key="8">
    <source>
        <dbReference type="SAM" id="MobiDB-lite"/>
    </source>
</evidence>
<dbReference type="InterPro" id="IPR050265">
    <property type="entry name" value="Fe/Mn_Superoxide_Dismutase"/>
</dbReference>
<dbReference type="Pfam" id="PF00081">
    <property type="entry name" value="Sod_Fe_N"/>
    <property type="match status" value="1"/>
</dbReference>
<dbReference type="InterPro" id="IPR019831">
    <property type="entry name" value="Mn/Fe_SOD_N"/>
</dbReference>
<evidence type="ECO:0000313" key="12">
    <source>
        <dbReference type="Proteomes" id="UP000011976"/>
    </source>
</evidence>
<evidence type="ECO:0000256" key="6">
    <source>
        <dbReference type="ARBA" id="ARBA00049204"/>
    </source>
</evidence>
<dbReference type="PANTHER" id="PTHR11404">
    <property type="entry name" value="SUPEROXIDE DISMUTASE 2"/>
    <property type="match status" value="1"/>
</dbReference>